<organism evidence="1 2">
    <name type="scientific">Segatella oulorum</name>
    <dbReference type="NCBI Taxonomy" id="28136"/>
    <lineage>
        <taxon>Bacteria</taxon>
        <taxon>Pseudomonadati</taxon>
        <taxon>Bacteroidota</taxon>
        <taxon>Bacteroidia</taxon>
        <taxon>Bacteroidales</taxon>
        <taxon>Prevotellaceae</taxon>
        <taxon>Segatella</taxon>
    </lineage>
</organism>
<evidence type="ECO:0000313" key="1">
    <source>
        <dbReference type="EMBL" id="SJZ85834.1"/>
    </source>
</evidence>
<dbReference type="STRING" id="28136.SAMN02745202_01290"/>
<proteinExistence type="predicted"/>
<dbReference type="Proteomes" id="UP000190065">
    <property type="component" value="Unassembled WGS sequence"/>
</dbReference>
<name>A0A1T4P2V0_9BACT</name>
<reference evidence="1 2" key="1">
    <citation type="submission" date="2017-02" db="EMBL/GenBank/DDBJ databases">
        <authorList>
            <person name="Peterson S.W."/>
        </authorList>
    </citation>
    <scope>NUCLEOTIDE SEQUENCE [LARGE SCALE GENOMIC DNA]</scope>
    <source>
        <strain evidence="1 2">ATCC 43324</strain>
    </source>
</reference>
<protein>
    <submittedName>
        <fullName evidence="1">Uncharacterized protein</fullName>
    </submittedName>
</protein>
<dbReference type="AlphaFoldDB" id="A0A1T4P2V0"/>
<gene>
    <name evidence="1" type="ORF">SAMN02745202_01290</name>
</gene>
<evidence type="ECO:0000313" key="2">
    <source>
        <dbReference type="Proteomes" id="UP000190065"/>
    </source>
</evidence>
<sequence length="59" mass="7243">MDRVTKRRTNLLYNLRKKGVRCLTKERMIFFPYGEDPNEVRQIVCLCNEYHFHVQLELQ</sequence>
<dbReference type="EMBL" id="FUXK01000012">
    <property type="protein sequence ID" value="SJZ85834.1"/>
    <property type="molecule type" value="Genomic_DNA"/>
</dbReference>
<accession>A0A1T4P2V0</accession>